<feature type="domain" description="Alpha-L-rhamnosidase six-hairpin glycosidase" evidence="7">
    <location>
        <begin position="724"/>
        <end position="1073"/>
    </location>
</feature>
<dbReference type="InterPro" id="IPR016007">
    <property type="entry name" value="Alpha_rhamnosid"/>
</dbReference>
<dbReference type="InterPro" id="IPR008928">
    <property type="entry name" value="6-hairpin_glycosidase_sf"/>
</dbReference>
<organism evidence="9 10">
    <name type="scientific">Schumannella luteola</name>
    <dbReference type="NCBI Taxonomy" id="472059"/>
    <lineage>
        <taxon>Bacteria</taxon>
        <taxon>Bacillati</taxon>
        <taxon>Actinomycetota</taxon>
        <taxon>Actinomycetes</taxon>
        <taxon>Micrococcales</taxon>
        <taxon>Microbacteriaceae</taxon>
        <taxon>Schumannella</taxon>
    </lineage>
</organism>
<name>A0A852Y972_9MICO</name>
<dbReference type="GO" id="GO:0030596">
    <property type="term" value="F:alpha-L-rhamnosidase activity"/>
    <property type="evidence" value="ECO:0007669"/>
    <property type="project" value="UniProtKB-EC"/>
</dbReference>
<dbReference type="Gene3D" id="2.60.420.10">
    <property type="entry name" value="Maltose phosphorylase, domain 3"/>
    <property type="match status" value="1"/>
</dbReference>
<reference evidence="9 10" key="1">
    <citation type="submission" date="2020-07" db="EMBL/GenBank/DDBJ databases">
        <title>Sequencing the genomes of 1000 actinobacteria strains.</title>
        <authorList>
            <person name="Klenk H.-P."/>
        </authorList>
    </citation>
    <scope>NUCLEOTIDE SEQUENCE [LARGE SCALE GENOMIC DNA]</scope>
    <source>
        <strain evidence="9 10">DSM 23141</strain>
    </source>
</reference>
<dbReference type="InterPro" id="IPR013783">
    <property type="entry name" value="Ig-like_fold"/>
</dbReference>
<evidence type="ECO:0000256" key="2">
    <source>
        <dbReference type="ARBA" id="ARBA00012652"/>
    </source>
</evidence>
<dbReference type="Pfam" id="PF05592">
    <property type="entry name" value="Bac_rhamnosid"/>
    <property type="match status" value="1"/>
</dbReference>
<dbReference type="Pfam" id="PF17389">
    <property type="entry name" value="Bac_rhamnosid6H"/>
    <property type="match status" value="1"/>
</dbReference>
<sequence length="1161" mass="125943">MTRESDAVRIEDRELTGPHGLLPVRIYHPAAAPGELGLVWAHGGSFIGGDLDAAESDWVARRLVEQGITVVAVDYRLAPVPEELVPVLGRRGGVHYPVPSEELSAAFAWAASGDGPAPGAIWMLGGASAGAALASGAALRLRDRGGAAPAGLVLAYPLLHYVIPEPDPDLASALEQLPPGERFLPGDVAAMNDNHLGPLAESDADYAFAGGKDLTGMPPTLLVASELDGLRPSAESFALELRAHRVDAQLEIEPETRHGHLATPDNPGAQRTIDRIVAWARSRPLEERTMHSVLSAAAAPTRLRIERREDGLGVGTSRPRLSWSIPGAPVGWTAATAQAEAVDGSGERVVATVGPRGVVEAWPFPPLSSGEARDVRVRVRGDDGLWTAWSDALRVEAGLLDSTDWRAHFIAAPWLEDTRVDQRPPLMRTEISIDGEVESARLRSTSLGVHELEIDGQRIGDELLSPGWSSYGHRLRYTTQDVTEQVRSAGRRLAIGAWIGDGWYRGRIGWDERIRNVWGDTLALLVQLEITYRDGRRQIIGTDSSWRAARGPITRSGIYDGERFDLRELPEGWSRPGFDDAAWEPVRLLPRPAAELVAYDGPPVRVIEEVRPQRIIRHDGGTHQFDFGQNLVGRLRLPASTMSPFGLRMRHAEVMQDGELSTRPLRTAEAFDTLSVATGPRTDETPSWSPRFTFHGFRYADVEGLPGDPSPEDVVAEVIHSDMRRTGWFRSSDPLLERLHENVVWSMRGNFVDVPTDCPQRDERLGWTGDLQVFAPTAAFLYDCSGLLRSWLRDVAAEQRPSGAIPHFVPDVPELDLEIGFTAIWGDVAALTPWDLYEAFGDRGMLAEQYPTARRWVEGLRSAADADGLITGEFQFGDWLDPSAPVDNALAAKADSNLLATAYYQRSAAILARAAAAIGETDDAREYAELAERVRVAFLDRFSPAPGVLSDDAQASYAVAIRFGLFGDDETARLAGARLAELVRERGHLIGTGFAGTPAICHALADTGHLDDAYAMLMQTQSPSWLYPVTQGATTIWERWDSLTPNGRVNDAGMTSFNHYALGAVADFLHRTVAGIAPAAPGYERILFRPRPGGGLESAGATLETPFGRASIDWRLTAEGCRVDVVVPVGASATLDLRAVGGDVRELGHGSHSAVVDLVAV</sequence>
<dbReference type="EC" id="3.2.1.40" evidence="2"/>
<dbReference type="InterPro" id="IPR012341">
    <property type="entry name" value="6hp_glycosidase-like_sf"/>
</dbReference>
<proteinExistence type="predicted"/>
<dbReference type="InterPro" id="IPR029058">
    <property type="entry name" value="AB_hydrolase_fold"/>
</dbReference>
<dbReference type="InterPro" id="IPR035398">
    <property type="entry name" value="Bac_rhamnosid_C"/>
</dbReference>
<dbReference type="AlphaFoldDB" id="A0A852Y972"/>
<protein>
    <recommendedName>
        <fullName evidence="2">alpha-L-rhamnosidase</fullName>
        <ecNumber evidence="2">3.2.1.40</ecNumber>
    </recommendedName>
</protein>
<evidence type="ECO:0000313" key="9">
    <source>
        <dbReference type="EMBL" id="NYG98412.1"/>
    </source>
</evidence>
<evidence type="ECO:0000259" key="8">
    <source>
        <dbReference type="Pfam" id="PF17390"/>
    </source>
</evidence>
<dbReference type="SUPFAM" id="SSF48208">
    <property type="entry name" value="Six-hairpin glycosidases"/>
    <property type="match status" value="1"/>
</dbReference>
<keyword evidence="10" id="KW-1185">Reference proteome</keyword>
<keyword evidence="9" id="KW-0326">Glycosidase</keyword>
<evidence type="ECO:0000259" key="5">
    <source>
        <dbReference type="Pfam" id="PF07859"/>
    </source>
</evidence>
<dbReference type="InterPro" id="IPR013094">
    <property type="entry name" value="AB_hydrolase_3"/>
</dbReference>
<dbReference type="EMBL" id="JACBZY010000001">
    <property type="protein sequence ID" value="NYG98412.1"/>
    <property type="molecule type" value="Genomic_DNA"/>
</dbReference>
<dbReference type="InterPro" id="IPR035396">
    <property type="entry name" value="Bac_rhamnosid6H"/>
</dbReference>
<feature type="domain" description="Bacterial alpha-L-rhamnosidase N-terminal" evidence="6">
    <location>
        <begin position="436"/>
        <end position="608"/>
    </location>
</feature>
<accession>A0A852Y972</accession>
<dbReference type="Gene3D" id="2.60.40.10">
    <property type="entry name" value="Immunoglobulins"/>
    <property type="match status" value="1"/>
</dbReference>
<dbReference type="InterPro" id="IPR013737">
    <property type="entry name" value="Bac_rhamnosid_N"/>
</dbReference>
<evidence type="ECO:0000259" key="6">
    <source>
        <dbReference type="Pfam" id="PF08531"/>
    </source>
</evidence>
<dbReference type="SUPFAM" id="SSF53474">
    <property type="entry name" value="alpha/beta-Hydrolases"/>
    <property type="match status" value="1"/>
</dbReference>
<keyword evidence="3 9" id="KW-0378">Hydrolase</keyword>
<evidence type="ECO:0000259" key="4">
    <source>
        <dbReference type="Pfam" id="PF05592"/>
    </source>
</evidence>
<evidence type="ECO:0000256" key="1">
    <source>
        <dbReference type="ARBA" id="ARBA00001445"/>
    </source>
</evidence>
<evidence type="ECO:0000256" key="3">
    <source>
        <dbReference type="ARBA" id="ARBA00022801"/>
    </source>
</evidence>
<gene>
    <name evidence="9" type="ORF">BJ979_001038</name>
</gene>
<dbReference type="PANTHER" id="PTHR33307">
    <property type="entry name" value="ALPHA-RHAMNOSIDASE (EUROFUNG)"/>
    <property type="match status" value="1"/>
</dbReference>
<feature type="domain" description="Alpha/beta hydrolase fold-3" evidence="5">
    <location>
        <begin position="38"/>
        <end position="260"/>
    </location>
</feature>
<comment type="caution">
    <text evidence="9">The sequence shown here is derived from an EMBL/GenBank/DDBJ whole genome shotgun (WGS) entry which is preliminary data.</text>
</comment>
<dbReference type="Pfam" id="PF17390">
    <property type="entry name" value="Bac_rhamnosid_C"/>
    <property type="match status" value="1"/>
</dbReference>
<feature type="domain" description="Alpha-L-rhamnosidase concanavalin-like" evidence="4">
    <location>
        <begin position="619"/>
        <end position="720"/>
    </location>
</feature>
<dbReference type="Gene3D" id="1.50.10.10">
    <property type="match status" value="1"/>
</dbReference>
<dbReference type="InterPro" id="IPR008902">
    <property type="entry name" value="Rhamnosid_concanavalin"/>
</dbReference>
<evidence type="ECO:0000313" key="10">
    <source>
        <dbReference type="Proteomes" id="UP000553888"/>
    </source>
</evidence>
<dbReference type="Pfam" id="PF08531">
    <property type="entry name" value="Bac_rhamnosid_N"/>
    <property type="match status" value="1"/>
</dbReference>
<dbReference type="GO" id="GO:0005975">
    <property type="term" value="P:carbohydrate metabolic process"/>
    <property type="evidence" value="ECO:0007669"/>
    <property type="project" value="InterPro"/>
</dbReference>
<dbReference type="Pfam" id="PF07859">
    <property type="entry name" value="Abhydrolase_3"/>
    <property type="match status" value="1"/>
</dbReference>
<dbReference type="Pfam" id="PF25788">
    <property type="entry name" value="Ig_Rha78A_N"/>
    <property type="match status" value="1"/>
</dbReference>
<dbReference type="Gene3D" id="3.40.50.1820">
    <property type="entry name" value="alpha/beta hydrolase"/>
    <property type="match status" value="1"/>
</dbReference>
<dbReference type="RefSeq" id="WP_179565836.1">
    <property type="nucleotide sequence ID" value="NZ_JACBZY010000001.1"/>
</dbReference>
<dbReference type="PANTHER" id="PTHR33307:SF6">
    <property type="entry name" value="ALPHA-RHAMNOSIDASE (EUROFUNG)-RELATED"/>
    <property type="match status" value="1"/>
</dbReference>
<evidence type="ECO:0000259" key="7">
    <source>
        <dbReference type="Pfam" id="PF17389"/>
    </source>
</evidence>
<dbReference type="Proteomes" id="UP000553888">
    <property type="component" value="Unassembled WGS sequence"/>
</dbReference>
<comment type="catalytic activity">
    <reaction evidence="1">
        <text>Hydrolysis of terminal non-reducing alpha-L-rhamnose residues in alpha-L-rhamnosides.</text>
        <dbReference type="EC" id="3.2.1.40"/>
    </reaction>
</comment>
<feature type="domain" description="Alpha-L-rhamnosidase C-terminal" evidence="8">
    <location>
        <begin position="1075"/>
        <end position="1139"/>
    </location>
</feature>
<dbReference type="Gene3D" id="2.60.120.260">
    <property type="entry name" value="Galactose-binding domain-like"/>
    <property type="match status" value="2"/>
</dbReference>